<feature type="compositionally biased region" description="Basic and acidic residues" evidence="7">
    <location>
        <begin position="10"/>
        <end position="24"/>
    </location>
</feature>
<evidence type="ECO:0000256" key="3">
    <source>
        <dbReference type="ARBA" id="ARBA00022723"/>
    </source>
</evidence>
<dbReference type="GO" id="GO:0034982">
    <property type="term" value="P:mitochondrial protein processing"/>
    <property type="evidence" value="ECO:0007669"/>
    <property type="project" value="TreeGrafter"/>
</dbReference>
<organism evidence="8">
    <name type="scientific">Daphnia barbata</name>
    <dbReference type="NCBI Taxonomy" id="414587"/>
    <lineage>
        <taxon>Eukaryota</taxon>
        <taxon>Metazoa</taxon>
        <taxon>Ecdysozoa</taxon>
        <taxon>Arthropoda</taxon>
        <taxon>Crustacea</taxon>
        <taxon>Branchiopoda</taxon>
        <taxon>Diplostraca</taxon>
        <taxon>Cladocera</taxon>
        <taxon>Anomopoda</taxon>
        <taxon>Daphniidae</taxon>
        <taxon>Daphnia</taxon>
    </lineage>
</organism>
<keyword evidence="4 6" id="KW-0378">Hydrolase</keyword>
<evidence type="ECO:0000256" key="6">
    <source>
        <dbReference type="RuleBase" id="RU364057"/>
    </source>
</evidence>
<dbReference type="GO" id="GO:0005739">
    <property type="term" value="C:mitochondrion"/>
    <property type="evidence" value="ECO:0007669"/>
    <property type="project" value="GOC"/>
</dbReference>
<dbReference type="EMBL" id="LR004803">
    <property type="protein sequence ID" value="SVE74422.1"/>
    <property type="molecule type" value="mRNA"/>
</dbReference>
<protein>
    <recommendedName>
        <fullName evidence="6">Mitochondrial inner membrane protease ATP23</fullName>
        <ecNumber evidence="6">3.4.24.-</ecNumber>
    </recommendedName>
</protein>
<reference evidence="8" key="1">
    <citation type="submission" date="2018-08" db="EMBL/GenBank/DDBJ databases">
        <authorList>
            <person name="Cornetti L."/>
        </authorList>
    </citation>
    <scope>NUCLEOTIDE SEQUENCE</scope>
    <source>
        <strain evidence="8">ZW-BAR-1</strain>
    </source>
</reference>
<feature type="region of interest" description="Disordered" evidence="7">
    <location>
        <begin position="1"/>
        <end position="24"/>
    </location>
</feature>
<dbReference type="GO" id="GO:0046872">
    <property type="term" value="F:metal ion binding"/>
    <property type="evidence" value="ECO:0007669"/>
    <property type="project" value="UniProtKB-KW"/>
</dbReference>
<dbReference type="GO" id="GO:0033615">
    <property type="term" value="P:mitochondrial proton-transporting ATP synthase complex assembly"/>
    <property type="evidence" value="ECO:0007669"/>
    <property type="project" value="TreeGrafter"/>
</dbReference>
<evidence type="ECO:0000256" key="5">
    <source>
        <dbReference type="ARBA" id="ARBA00023049"/>
    </source>
</evidence>
<gene>
    <name evidence="8" type="primary">EOG090X0CKN</name>
</gene>
<keyword evidence="2 6" id="KW-0645">Protease</keyword>
<evidence type="ECO:0000256" key="7">
    <source>
        <dbReference type="SAM" id="MobiDB-lite"/>
    </source>
</evidence>
<dbReference type="GO" id="GO:0004222">
    <property type="term" value="F:metalloendopeptidase activity"/>
    <property type="evidence" value="ECO:0007669"/>
    <property type="project" value="InterPro"/>
</dbReference>
<dbReference type="PANTHER" id="PTHR21711">
    <property type="entry name" value="MITOCHONDRIAL INNER MEMBRANE PROTEASE"/>
    <property type="match status" value="1"/>
</dbReference>
<dbReference type="Pfam" id="PF09768">
    <property type="entry name" value="Peptidase_M76"/>
    <property type="match status" value="1"/>
</dbReference>
<evidence type="ECO:0000256" key="4">
    <source>
        <dbReference type="ARBA" id="ARBA00022801"/>
    </source>
</evidence>
<sequence>MSSQSSESTPVDKEDNWGYDLYPERRGDAPRPKWWQVALFGAGQDNTEKTACERNVYNCFLNSPLVKLMYSALKASGCEIDLRRHIACEVCDVKVSGGYDPMLNQIVVCQNVARSKGMVQGILTHEMIHMFDACRHELNFKDLNHLACTEIRAANLTHCSFMSAVVQGDASFIRIQKQHAECVRNKALASVLAVRPGVTKEEALAAVDKVFLKCYSDLEPIGRRIRRNSADMMRAYEERGNYGYE</sequence>
<keyword evidence="5 6" id="KW-0482">Metalloprotease</keyword>
<dbReference type="AlphaFoldDB" id="A0A4Y7M2Y7"/>
<evidence type="ECO:0000313" key="8">
    <source>
        <dbReference type="EMBL" id="SVE74422.1"/>
    </source>
</evidence>
<keyword evidence="3 6" id="KW-0479">Metal-binding</keyword>
<proteinExistence type="evidence at transcript level"/>
<dbReference type="PANTHER" id="PTHR21711:SF0">
    <property type="entry name" value="MITOCHONDRIAL INNER MEMBRANE PROTEASE ATP23 HOMOLOG"/>
    <property type="match status" value="1"/>
</dbReference>
<comment type="similarity">
    <text evidence="1 6">Belongs to the peptidase M76 family.</text>
</comment>
<dbReference type="InterPro" id="IPR019165">
    <property type="entry name" value="Peptidase_M76_ATP23"/>
</dbReference>
<evidence type="ECO:0000256" key="2">
    <source>
        <dbReference type="ARBA" id="ARBA00022670"/>
    </source>
</evidence>
<evidence type="ECO:0000256" key="1">
    <source>
        <dbReference type="ARBA" id="ARBA00009915"/>
    </source>
</evidence>
<name>A0A4Y7M2Y7_9CRUS</name>
<accession>A0A4Y7M2Y7</accession>
<dbReference type="EC" id="3.4.24.-" evidence="6"/>